<proteinExistence type="predicted"/>
<dbReference type="EMBL" id="JAGQHR010001092">
    <property type="protein sequence ID" value="MCA9730292.1"/>
    <property type="molecule type" value="Genomic_DNA"/>
</dbReference>
<keyword evidence="2" id="KW-0732">Signal</keyword>
<organism evidence="3 4">
    <name type="scientific">Eiseniibacteriota bacterium</name>
    <dbReference type="NCBI Taxonomy" id="2212470"/>
    <lineage>
        <taxon>Bacteria</taxon>
        <taxon>Candidatus Eiseniibacteriota</taxon>
    </lineage>
</organism>
<evidence type="ECO:0000256" key="2">
    <source>
        <dbReference type="SAM" id="SignalP"/>
    </source>
</evidence>
<comment type="caution">
    <text evidence="3">The sequence shown here is derived from an EMBL/GenBank/DDBJ whole genome shotgun (WGS) entry which is preliminary data.</text>
</comment>
<feature type="chain" id="PRO_5036957502" evidence="2">
    <location>
        <begin position="24"/>
        <end position="168"/>
    </location>
</feature>
<name>A0A956M3Y3_UNCEI</name>
<accession>A0A956M3Y3</accession>
<evidence type="ECO:0000313" key="4">
    <source>
        <dbReference type="Proteomes" id="UP000697710"/>
    </source>
</evidence>
<gene>
    <name evidence="3" type="ORF">KC729_21605</name>
</gene>
<feature type="signal peptide" evidence="2">
    <location>
        <begin position="1"/>
        <end position="23"/>
    </location>
</feature>
<reference evidence="3" key="2">
    <citation type="journal article" date="2021" name="Microbiome">
        <title>Successional dynamics and alternative stable states in a saline activated sludge microbial community over 9 years.</title>
        <authorList>
            <person name="Wang Y."/>
            <person name="Ye J."/>
            <person name="Ju F."/>
            <person name="Liu L."/>
            <person name="Boyd J.A."/>
            <person name="Deng Y."/>
            <person name="Parks D.H."/>
            <person name="Jiang X."/>
            <person name="Yin X."/>
            <person name="Woodcroft B.J."/>
            <person name="Tyson G.W."/>
            <person name="Hugenholtz P."/>
            <person name="Polz M.F."/>
            <person name="Zhang T."/>
        </authorList>
    </citation>
    <scope>NUCLEOTIDE SEQUENCE</scope>
    <source>
        <strain evidence="3">HKST-UBA01</strain>
    </source>
</reference>
<feature type="region of interest" description="Disordered" evidence="1">
    <location>
        <begin position="52"/>
        <end position="83"/>
    </location>
</feature>
<feature type="region of interest" description="Disordered" evidence="1">
    <location>
        <begin position="121"/>
        <end position="168"/>
    </location>
</feature>
<dbReference type="Proteomes" id="UP000697710">
    <property type="component" value="Unassembled WGS sequence"/>
</dbReference>
<feature type="compositionally biased region" description="Gly residues" evidence="1">
    <location>
        <begin position="121"/>
        <end position="159"/>
    </location>
</feature>
<reference evidence="3" key="1">
    <citation type="submission" date="2020-04" db="EMBL/GenBank/DDBJ databases">
        <authorList>
            <person name="Zhang T."/>
        </authorList>
    </citation>
    <scope>NUCLEOTIDE SEQUENCE</scope>
    <source>
        <strain evidence="3">HKST-UBA01</strain>
    </source>
</reference>
<sequence length="168" mass="16737">MTRTNLVFTMAMVLALGVTVAQAGQNDRGHGYQVAAFVDENGDGFNDLAPDADGDGIPNGLDSDYEPPRDGSGAGLGWRAGDPLGQGNGPRVMASWGFHPFLMFGPFGAFALEAPGNGHGPADGTGFGGNGPADGGGYGPGTGTGAGDCDGTGPNGQQGGPNDRGNRR</sequence>
<dbReference type="AlphaFoldDB" id="A0A956M3Y3"/>
<evidence type="ECO:0000256" key="1">
    <source>
        <dbReference type="SAM" id="MobiDB-lite"/>
    </source>
</evidence>
<evidence type="ECO:0000313" key="3">
    <source>
        <dbReference type="EMBL" id="MCA9730292.1"/>
    </source>
</evidence>
<feature type="compositionally biased region" description="Gly residues" evidence="1">
    <location>
        <begin position="72"/>
        <end position="83"/>
    </location>
</feature>
<protein>
    <submittedName>
        <fullName evidence="3">Uncharacterized protein</fullName>
    </submittedName>
</protein>